<dbReference type="Gene3D" id="3.40.50.720">
    <property type="entry name" value="NAD(P)-binding Rossmann-like Domain"/>
    <property type="match status" value="1"/>
</dbReference>
<dbReference type="Proteomes" id="UP000628442">
    <property type="component" value="Unassembled WGS sequence"/>
</dbReference>
<dbReference type="InterPro" id="IPR016102">
    <property type="entry name" value="Succinyl-CoA_synth-like"/>
</dbReference>
<dbReference type="SMART" id="SM00881">
    <property type="entry name" value="CoA_binding"/>
    <property type="match status" value="1"/>
</dbReference>
<dbReference type="GO" id="GO:0016747">
    <property type="term" value="F:acyltransferase activity, transferring groups other than amino-acyl groups"/>
    <property type="evidence" value="ECO:0007669"/>
    <property type="project" value="InterPro"/>
</dbReference>
<dbReference type="PANTHER" id="PTHR43334:SF1">
    <property type="entry name" value="3-HYDROXYPROPIONATE--COA LIGASE [ADP-FORMING]"/>
    <property type="match status" value="1"/>
</dbReference>
<keyword evidence="7" id="KW-1185">Reference proteome</keyword>
<dbReference type="InterPro" id="IPR000182">
    <property type="entry name" value="GNAT_dom"/>
</dbReference>
<dbReference type="InterPro" id="IPR051538">
    <property type="entry name" value="Acyl-CoA_Synth/Transferase"/>
</dbReference>
<dbReference type="InterPro" id="IPR016181">
    <property type="entry name" value="Acyl_CoA_acyltransferase"/>
</dbReference>
<evidence type="ECO:0000256" key="3">
    <source>
        <dbReference type="ARBA" id="ARBA00022840"/>
    </source>
</evidence>
<reference evidence="5" key="1">
    <citation type="journal article" date="2014" name="Int. J. Syst. Evol. Microbiol.">
        <title>Complete genome sequence of Corynebacterium casei LMG S-19264T (=DSM 44701T), isolated from a smear-ripened cheese.</title>
        <authorList>
            <consortium name="US DOE Joint Genome Institute (JGI-PGF)"/>
            <person name="Walter F."/>
            <person name="Albersmeier A."/>
            <person name="Kalinowski J."/>
            <person name="Ruckert C."/>
        </authorList>
    </citation>
    <scope>NUCLEOTIDE SEQUENCE</scope>
    <source>
        <strain evidence="5">KCTC 12343</strain>
    </source>
</reference>
<dbReference type="Pfam" id="PF13302">
    <property type="entry name" value="Acetyltransf_3"/>
    <property type="match status" value="1"/>
</dbReference>
<reference evidence="5" key="3">
    <citation type="submission" date="2022-12" db="EMBL/GenBank/DDBJ databases">
        <authorList>
            <person name="Sun Q."/>
            <person name="Kim S."/>
        </authorList>
    </citation>
    <scope>NUCLEOTIDE SEQUENCE</scope>
    <source>
        <strain evidence="5">KCTC 12343</strain>
    </source>
</reference>
<keyword evidence="1" id="KW-0436">Ligase</keyword>
<dbReference type="EMBL" id="BMWV01000002">
    <property type="protein sequence ID" value="GGY31127.1"/>
    <property type="molecule type" value="Genomic_DNA"/>
</dbReference>
<dbReference type="Gene3D" id="3.30.470.20">
    <property type="entry name" value="ATP-grasp fold, B domain"/>
    <property type="match status" value="1"/>
</dbReference>
<name>A0A411WVU2_9BURK</name>
<keyword evidence="3" id="KW-0067">ATP-binding</keyword>
<dbReference type="EMBL" id="CP036401">
    <property type="protein sequence ID" value="QBI00722.1"/>
    <property type="molecule type" value="Genomic_DNA"/>
</dbReference>
<reference evidence="6 7" key="2">
    <citation type="submission" date="2019-02" db="EMBL/GenBank/DDBJ databases">
        <title>Draft Genome Sequences of Six Type Strains of the Genus Massilia.</title>
        <authorList>
            <person name="Miess H."/>
            <person name="Frediansyhah A."/>
            <person name="Gross H."/>
        </authorList>
    </citation>
    <scope>NUCLEOTIDE SEQUENCE [LARGE SCALE GENOMIC DNA]</scope>
    <source>
        <strain evidence="6 7">DSM 17472</strain>
    </source>
</reference>
<dbReference type="PANTHER" id="PTHR43334">
    <property type="entry name" value="ACETATE--COA LIGASE [ADP-FORMING]"/>
    <property type="match status" value="1"/>
</dbReference>
<dbReference type="AlphaFoldDB" id="A0A411WVU2"/>
<organism evidence="5 8">
    <name type="scientific">Pseudoduganella albidiflava</name>
    <dbReference type="NCBI Taxonomy" id="321983"/>
    <lineage>
        <taxon>Bacteria</taxon>
        <taxon>Pseudomonadati</taxon>
        <taxon>Pseudomonadota</taxon>
        <taxon>Betaproteobacteria</taxon>
        <taxon>Burkholderiales</taxon>
        <taxon>Oxalobacteraceae</taxon>
        <taxon>Telluria group</taxon>
        <taxon>Pseudoduganella</taxon>
    </lineage>
</organism>
<dbReference type="SUPFAM" id="SSF51735">
    <property type="entry name" value="NAD(P)-binding Rossmann-fold domains"/>
    <property type="match status" value="1"/>
</dbReference>
<dbReference type="GO" id="GO:0005524">
    <property type="term" value="F:ATP binding"/>
    <property type="evidence" value="ECO:0007669"/>
    <property type="project" value="UniProtKB-KW"/>
</dbReference>
<evidence type="ECO:0000313" key="5">
    <source>
        <dbReference type="EMBL" id="GGY31127.1"/>
    </source>
</evidence>
<evidence type="ECO:0000313" key="7">
    <source>
        <dbReference type="Proteomes" id="UP000292307"/>
    </source>
</evidence>
<dbReference type="Pfam" id="PF13380">
    <property type="entry name" value="CoA_binding_2"/>
    <property type="match status" value="1"/>
</dbReference>
<dbReference type="Pfam" id="PF13549">
    <property type="entry name" value="ATP-grasp_5"/>
    <property type="match status" value="1"/>
</dbReference>
<keyword evidence="2" id="KW-0547">Nucleotide-binding</keyword>
<evidence type="ECO:0000256" key="1">
    <source>
        <dbReference type="ARBA" id="ARBA00022598"/>
    </source>
</evidence>
<sequence>MSIRHLDRLFEPRSVAIIGASRRPGRLGTTVLDNMAGSGFAGALWPVNPKYDTLLGIPCHARVAALPAAPDLAVICTPPETVPGLVAELGARGTRAAIVLTALPPQLRTAMLKAARPHLLRILGPGGIGLIGPAAGVNASVAHTGARTGRTAFVSQSGMLMTAVLDWARQHQIGFSRVVSVGEGGDVDVADLLDWLAGDADTQAIVLHIESIGGTRNGARKFMSAARIAARGKPVVVLKSGRGDGREDLVVDAAIRRAGMLRVYSSADLFDAVQTVARARPLGGERLAVVSNAASLGLLATDALAWTGGQLAPLSPATLRALKPVAAEGVAAANPLDIGARADTAGHVAAVRALLDEPQADALLLVHVPTPAAGSSDVARALAPLVRAARQTVLSCWLGGDEAADARAVFADAGLATYDTPEKAVRAFRQIVQYRRNQALLIEVPAGVPAAGEAERAAARAIVAAARHAGRATLDDGECASVLSAYGVQGGVQCGGQCDGQSGLPSGEPAAGEAPLLRIAVHTDPVFGPALEFGLGGAAGRVARDRAAGLPPLNMVLARDIVARTRAGAALGGTEAVCRALVQVADLVTDLADVVELELDPVQVVAAGDPRGATLAALGARIVLGPPRPESALAIRPYPQALAETVDWQGAPLVLRPIRPEDAPAHVRFFAALDPEDVRLRFFSALRELPPAQLARLTQIDYDRAMAFIATRPGADGTAETLGVVRAVADPDERRAEFAIVVRSDLKGKGLGVILFRKLVDYFRARGTGSLTGDALAENVGVQKLVRRFGGTVQPGNEPGTVALVVPLHGNSS</sequence>
<dbReference type="InterPro" id="IPR032875">
    <property type="entry name" value="Succ_CoA_lig_flav_dom"/>
</dbReference>
<dbReference type="GO" id="GO:0016874">
    <property type="term" value="F:ligase activity"/>
    <property type="evidence" value="ECO:0007669"/>
    <property type="project" value="UniProtKB-KW"/>
</dbReference>
<evidence type="ECO:0000259" key="4">
    <source>
        <dbReference type="PROSITE" id="PS51186"/>
    </source>
</evidence>
<feature type="domain" description="N-acetyltransferase" evidence="4">
    <location>
        <begin position="653"/>
        <end position="809"/>
    </location>
</feature>
<dbReference type="Pfam" id="PF13607">
    <property type="entry name" value="Succ_CoA_lig"/>
    <property type="match status" value="1"/>
</dbReference>
<dbReference type="OrthoDB" id="9807426at2"/>
<evidence type="ECO:0000313" key="6">
    <source>
        <dbReference type="EMBL" id="QBI00722.1"/>
    </source>
</evidence>
<dbReference type="RefSeq" id="WP_131144853.1">
    <property type="nucleotide sequence ID" value="NZ_BMWV01000002.1"/>
</dbReference>
<dbReference type="InterPro" id="IPR036291">
    <property type="entry name" value="NAD(P)-bd_dom_sf"/>
</dbReference>
<proteinExistence type="predicted"/>
<evidence type="ECO:0000313" key="8">
    <source>
        <dbReference type="Proteomes" id="UP000628442"/>
    </source>
</evidence>
<dbReference type="PROSITE" id="PS51186">
    <property type="entry name" value="GNAT"/>
    <property type="match status" value="1"/>
</dbReference>
<dbReference type="SUPFAM" id="SSF55729">
    <property type="entry name" value="Acyl-CoA N-acyltransferases (Nat)"/>
    <property type="match status" value="1"/>
</dbReference>
<dbReference type="Gene3D" id="3.40.630.30">
    <property type="match status" value="1"/>
</dbReference>
<accession>A0A411WVU2</accession>
<evidence type="ECO:0000256" key="2">
    <source>
        <dbReference type="ARBA" id="ARBA00022741"/>
    </source>
</evidence>
<dbReference type="Proteomes" id="UP000292307">
    <property type="component" value="Chromosome"/>
</dbReference>
<protein>
    <submittedName>
        <fullName evidence="6">GNAT family N-acetyltransferase</fullName>
    </submittedName>
</protein>
<dbReference type="SUPFAM" id="SSF52210">
    <property type="entry name" value="Succinyl-CoA synthetase domains"/>
    <property type="match status" value="2"/>
</dbReference>
<gene>
    <name evidence="6" type="ORF">EYF70_07550</name>
    <name evidence="5" type="ORF">GCM10007387_11370</name>
</gene>
<dbReference type="Gene3D" id="3.40.50.261">
    <property type="entry name" value="Succinyl-CoA synthetase domains"/>
    <property type="match status" value="2"/>
</dbReference>
<dbReference type="InterPro" id="IPR003781">
    <property type="entry name" value="CoA-bd"/>
</dbReference>